<accession>A0A0D7AQU2</accession>
<dbReference type="AlphaFoldDB" id="A0A0D7AQU2"/>
<dbReference type="FunFam" id="3.40.50.720:FF:000609">
    <property type="entry name" value="2-dehydropantoate 2-reductase"/>
    <property type="match status" value="1"/>
</dbReference>
<reference evidence="3 4" key="1">
    <citation type="journal article" date="2015" name="Fungal Genet. Biol.">
        <title>Evolution of novel wood decay mechanisms in Agaricales revealed by the genome sequences of Fistulina hepatica and Cylindrobasidium torrendii.</title>
        <authorList>
            <person name="Floudas D."/>
            <person name="Held B.W."/>
            <person name="Riley R."/>
            <person name="Nagy L.G."/>
            <person name="Koehler G."/>
            <person name="Ransdell A.S."/>
            <person name="Younus H."/>
            <person name="Chow J."/>
            <person name="Chiniquy J."/>
            <person name="Lipzen A."/>
            <person name="Tritt A."/>
            <person name="Sun H."/>
            <person name="Haridas S."/>
            <person name="LaButti K."/>
            <person name="Ohm R.A."/>
            <person name="Kues U."/>
            <person name="Blanchette R.A."/>
            <person name="Grigoriev I.V."/>
            <person name="Minto R.E."/>
            <person name="Hibbett D.S."/>
        </authorList>
    </citation>
    <scope>NUCLEOTIDE SEQUENCE [LARGE SCALE GENOMIC DNA]</scope>
    <source>
        <strain evidence="3 4">ATCC 64428</strain>
    </source>
</reference>
<protein>
    <submittedName>
        <fullName evidence="3">ApbA-domain-containing protein</fullName>
    </submittedName>
</protein>
<dbReference type="PANTHER" id="PTHR21708:SF40">
    <property type="entry name" value="REDUCTASE FAMILY PROTEIN, PUTATIVE (AFU_ORTHOLOGUE AFUA_2G14497)-RELATED"/>
    <property type="match status" value="1"/>
</dbReference>
<evidence type="ECO:0000313" key="4">
    <source>
        <dbReference type="Proteomes" id="UP000054144"/>
    </source>
</evidence>
<dbReference type="InterPro" id="IPR036291">
    <property type="entry name" value="NAD(P)-bd_dom_sf"/>
</dbReference>
<evidence type="ECO:0000313" key="3">
    <source>
        <dbReference type="EMBL" id="KIY53922.1"/>
    </source>
</evidence>
<dbReference type="Gene3D" id="3.40.50.720">
    <property type="entry name" value="NAD(P)-binding Rossmann-like Domain"/>
    <property type="match status" value="1"/>
</dbReference>
<dbReference type="OrthoDB" id="3609at2759"/>
<sequence>MAIPTDVLLFGLGGVGGFYAVILTQAPNTRVTVCARSNYQRVNEHGMDFRSDALGSHDGLGFHRVVRSPEDIGDTTFTYVVCTNKAIATSLSSLLPLSPRTHHASTVVLIHNGVGNEEEFRARFPKNTILSGVTWVNASQPEPGVVVHKGEESMQFGCHWNPSINRDVRQTAMDRFVGLLTTGGSYVEIVPSTDVWRWKKTIW</sequence>
<keyword evidence="1" id="KW-1133">Transmembrane helix</keyword>
<evidence type="ECO:0000256" key="1">
    <source>
        <dbReference type="SAM" id="Phobius"/>
    </source>
</evidence>
<feature type="domain" description="Ketopantoate reductase N-terminal" evidence="2">
    <location>
        <begin position="8"/>
        <end position="159"/>
    </location>
</feature>
<dbReference type="Pfam" id="PF02558">
    <property type="entry name" value="ApbA"/>
    <property type="match status" value="1"/>
</dbReference>
<dbReference type="InterPro" id="IPR051402">
    <property type="entry name" value="KPR-Related"/>
</dbReference>
<keyword evidence="4" id="KW-1185">Reference proteome</keyword>
<proteinExistence type="predicted"/>
<dbReference type="GO" id="GO:0005737">
    <property type="term" value="C:cytoplasm"/>
    <property type="evidence" value="ECO:0007669"/>
    <property type="project" value="TreeGrafter"/>
</dbReference>
<gene>
    <name evidence="3" type="ORF">FISHEDRAFT_32408</name>
</gene>
<dbReference type="SUPFAM" id="SSF51735">
    <property type="entry name" value="NAD(P)-binding Rossmann-fold domains"/>
    <property type="match status" value="1"/>
</dbReference>
<dbReference type="InterPro" id="IPR013332">
    <property type="entry name" value="KPR_N"/>
</dbReference>
<feature type="transmembrane region" description="Helical" evidence="1">
    <location>
        <begin position="7"/>
        <end position="26"/>
    </location>
</feature>
<name>A0A0D7AQU2_9AGAR</name>
<dbReference type="Proteomes" id="UP000054144">
    <property type="component" value="Unassembled WGS sequence"/>
</dbReference>
<organism evidence="3 4">
    <name type="scientific">Fistulina hepatica ATCC 64428</name>
    <dbReference type="NCBI Taxonomy" id="1128425"/>
    <lineage>
        <taxon>Eukaryota</taxon>
        <taxon>Fungi</taxon>
        <taxon>Dikarya</taxon>
        <taxon>Basidiomycota</taxon>
        <taxon>Agaricomycotina</taxon>
        <taxon>Agaricomycetes</taxon>
        <taxon>Agaricomycetidae</taxon>
        <taxon>Agaricales</taxon>
        <taxon>Fistulinaceae</taxon>
        <taxon>Fistulina</taxon>
    </lineage>
</organism>
<dbReference type="EMBL" id="KN881583">
    <property type="protein sequence ID" value="KIY53922.1"/>
    <property type="molecule type" value="Genomic_DNA"/>
</dbReference>
<keyword evidence="1" id="KW-0472">Membrane</keyword>
<keyword evidence="1" id="KW-0812">Transmembrane</keyword>
<evidence type="ECO:0000259" key="2">
    <source>
        <dbReference type="Pfam" id="PF02558"/>
    </source>
</evidence>
<dbReference type="PANTHER" id="PTHR21708">
    <property type="entry name" value="PROBABLE 2-DEHYDROPANTOATE 2-REDUCTASE"/>
    <property type="match status" value="1"/>
</dbReference>